<evidence type="ECO:0000313" key="13">
    <source>
        <dbReference type="Proteomes" id="UP000242182"/>
    </source>
</evidence>
<evidence type="ECO:0000313" key="12">
    <source>
        <dbReference type="EMBL" id="AAO12379.1"/>
    </source>
</evidence>
<evidence type="ECO:0000256" key="1">
    <source>
        <dbReference type="ARBA" id="ARBA00022511"/>
    </source>
</evidence>
<keyword evidence="2 11" id="KW-0597">Phosphoprotein</keyword>
<proteinExistence type="inferred from homology"/>
<dbReference type="InterPro" id="IPR024360">
    <property type="entry name" value="Herpesvirus_CEP3"/>
</dbReference>
<keyword evidence="8 11" id="KW-0472">Membrane</keyword>
<evidence type="ECO:0000256" key="10">
    <source>
        <dbReference type="ARBA" id="ARBA00023288"/>
    </source>
</evidence>
<evidence type="ECO:0000256" key="6">
    <source>
        <dbReference type="ARBA" id="ARBA00022844"/>
    </source>
</evidence>
<name>Q8B3V5_9GAMA</name>
<evidence type="ECO:0000256" key="11">
    <source>
        <dbReference type="HAMAP-Rule" id="MF_04042"/>
    </source>
</evidence>
<dbReference type="Proteomes" id="UP000242182">
    <property type="component" value="Segment"/>
</dbReference>
<sequence>MGLLISMCFRRHNPIMDVEGRQINVEEDFEEFTENDELLMETQHLNKKRPPTPYTDVSIKISN</sequence>
<evidence type="ECO:0000256" key="9">
    <source>
        <dbReference type="ARBA" id="ARBA00023139"/>
    </source>
</evidence>
<organism evidence="12 13">
    <name type="scientific">Suid gammaherpesvirus 4</name>
    <dbReference type="NCBI Taxonomy" id="1960250"/>
    <lineage>
        <taxon>Viruses</taxon>
        <taxon>Duplodnaviria</taxon>
        <taxon>Heunggongvirae</taxon>
        <taxon>Peploviricota</taxon>
        <taxon>Herviviricetes</taxon>
        <taxon>Herpesvirales</taxon>
        <taxon>Orthoherpesviridae</taxon>
        <taxon>Gammaherpesvirinae</taxon>
        <taxon>Macavirus</taxon>
        <taxon>Macavirus suidgamma4</taxon>
    </lineage>
</organism>
<reference evidence="12 13" key="1">
    <citation type="journal article" date="2003" name="Virology">
        <title>A novel porcine gammaherpesvirus.</title>
        <authorList>
            <person name="Chmielewicz B."/>
            <person name="Goltz M."/>
            <person name="Franz T."/>
            <person name="Bauer C."/>
            <person name="Brema S."/>
            <person name="Ellerbrok H."/>
            <person name="Beckmann S."/>
            <person name="Rziha H.J."/>
            <person name="Lahrmann K.H."/>
            <person name="Romero C."/>
            <person name="Ehlers B."/>
        </authorList>
    </citation>
    <scope>NUCLEOTIDE SEQUENCE [LARGE SCALE GENOMIC DNA]</scope>
    <source>
        <strain evidence="12">568</strain>
    </source>
</reference>
<comment type="function">
    <text evidence="11">Plays an important role in the cytoplasmic envelopment of tegument proteins and capsids during the assembly and egress processes. Participates also in viral entry at the fusion step probably by regulating the core fusion machinery.</text>
</comment>
<comment type="PTM">
    <text evidence="11">Phosphorylated. Phosphorylation does not seem to be required for recycling to the host Golgi apparatus. Packaging is selective for underphosphorylated forms.</text>
</comment>
<keyword evidence="1 11" id="KW-1032">Host cell membrane</keyword>
<evidence type="ECO:0000256" key="8">
    <source>
        <dbReference type="ARBA" id="ARBA00023136"/>
    </source>
</evidence>
<feature type="initiator methionine" description="Removed; by host" evidence="11">
    <location>
        <position position="1"/>
    </location>
</feature>
<dbReference type="GO" id="GO:0046760">
    <property type="term" value="P:viral budding from Golgi membrane"/>
    <property type="evidence" value="ECO:0007669"/>
    <property type="project" value="UniProtKB-UniRule"/>
</dbReference>
<feature type="lipid moiety-binding region" description="N-myristoyl glycine; by host" evidence="11">
    <location>
        <position position="2"/>
    </location>
</feature>
<dbReference type="GO" id="GO:0019033">
    <property type="term" value="C:viral tegument"/>
    <property type="evidence" value="ECO:0007669"/>
    <property type="project" value="UniProtKB-SubCell"/>
</dbReference>
<dbReference type="RefSeq" id="YP_009505411.1">
    <property type="nucleotide sequence ID" value="NC_038265.1"/>
</dbReference>
<dbReference type="GO" id="GO:0020002">
    <property type="term" value="C:host cell plasma membrane"/>
    <property type="evidence" value="ECO:0007669"/>
    <property type="project" value="UniProtKB-SubCell"/>
</dbReference>
<dbReference type="GO" id="GO:0044178">
    <property type="term" value="C:host cell Golgi membrane"/>
    <property type="evidence" value="ECO:0007669"/>
    <property type="project" value="UniProtKB-SubCell"/>
</dbReference>
<comment type="subcellular location">
    <subcellularLocation>
        <location evidence="11">Virion tegument</location>
    </subcellularLocation>
    <subcellularLocation>
        <location evidence="11">Virion membrane</location>
        <topology evidence="11">Lipid-anchor</topology>
    </subcellularLocation>
    <subcellularLocation>
        <location evidence="11">Host cell membrane</location>
        <topology evidence="11">Lipid-anchor</topology>
        <orientation evidence="11">Cytoplasmic side</orientation>
    </subcellularLocation>
    <subcellularLocation>
        <location evidence="11">Host Golgi apparatus membrane</location>
        <topology evidence="11">Lipid-anchor</topology>
        <orientation evidence="11">Cytoplasmic side</orientation>
    </subcellularLocation>
    <text evidence="11">Virion membrane-associated tegument protein. Associates with host membrane lipids rafts. During virion morphogenesis, this protein probably accumulates in the endosomes and trans-Golgi where secondary envelopment occurs. It is probably transported to the cell surface from where it is endocytosed and directed to the trans-Golgi network (TGN).</text>
</comment>
<comment type="subunit">
    <text evidence="11">Interacts with BGLF2; this interaction is essential for the proper localization of each protein to the assembly complex and thus for the production of infectious virus.</text>
</comment>
<keyword evidence="13" id="KW-1185">Reference proteome</keyword>
<evidence type="ECO:0000256" key="7">
    <source>
        <dbReference type="ARBA" id="ARBA00022870"/>
    </source>
</evidence>
<comment type="similarity">
    <text evidence="11">Belongs to the herpesviridae cytoplasmic envelopment protein 3 family.</text>
</comment>
<keyword evidence="3 11" id="KW-0920">Virion tegument</keyword>
<evidence type="ECO:0000256" key="3">
    <source>
        <dbReference type="ARBA" id="ARBA00022580"/>
    </source>
</evidence>
<dbReference type="Pfam" id="PF10813">
    <property type="entry name" value="Herpesvir_UL11"/>
    <property type="match status" value="1"/>
</dbReference>
<evidence type="ECO:0000256" key="5">
    <source>
        <dbReference type="ARBA" id="ARBA00022812"/>
    </source>
</evidence>
<dbReference type="HAMAP" id="MF_04042">
    <property type="entry name" value="HSV_CEP3_gammahv"/>
    <property type="match status" value="1"/>
</dbReference>
<evidence type="ECO:0000256" key="2">
    <source>
        <dbReference type="ARBA" id="ARBA00022553"/>
    </source>
</evidence>
<keyword evidence="4 11" id="KW-0519">Myristate</keyword>
<accession>Q8B3V5</accession>
<keyword evidence="9 11" id="KW-0564">Palmitate</keyword>
<evidence type="ECO:0000256" key="4">
    <source>
        <dbReference type="ARBA" id="ARBA00022707"/>
    </source>
</evidence>
<keyword evidence="5 11" id="KW-1040">Host Golgi apparatus</keyword>
<keyword evidence="7 11" id="KW-1043">Host membrane</keyword>
<keyword evidence="6 11" id="KW-0946">Virion</keyword>
<comment type="PTM">
    <text evidence="11">Myristoylation and palmitoylation (probably on one or more of the nearby cysteines at the N-terminus) enable membrane-binding and Golgi apparatus-specific targeting and are essential for efficient packaging.</text>
</comment>
<dbReference type="KEGG" id="vg:37616233"/>
<protein>
    <recommendedName>
        <fullName evidence="11">Cytoplasmic envelopment protein 3</fullName>
    </recommendedName>
</protein>
<dbReference type="GeneID" id="37616233"/>
<dbReference type="EMBL" id="AY170317">
    <property type="protein sequence ID" value="AAO12379.1"/>
    <property type="molecule type" value="Genomic_DNA"/>
</dbReference>
<keyword evidence="10 11" id="KW-0449">Lipoprotein</keyword>
<dbReference type="GO" id="GO:0055036">
    <property type="term" value="C:virion membrane"/>
    <property type="evidence" value="ECO:0007669"/>
    <property type="project" value="UniProtKB-SubCell"/>
</dbReference>